<dbReference type="SMART" id="SM00448">
    <property type="entry name" value="REC"/>
    <property type="match status" value="1"/>
</dbReference>
<dbReference type="InterPro" id="IPR001789">
    <property type="entry name" value="Sig_transdc_resp-reg_receiver"/>
</dbReference>
<dbReference type="GO" id="GO:0000160">
    <property type="term" value="P:phosphorelay signal transduction system"/>
    <property type="evidence" value="ECO:0007669"/>
    <property type="project" value="InterPro"/>
</dbReference>
<dbReference type="PANTHER" id="PTHR44591:SF3">
    <property type="entry name" value="RESPONSE REGULATORY DOMAIN-CONTAINING PROTEIN"/>
    <property type="match status" value="1"/>
</dbReference>
<dbReference type="PANTHER" id="PTHR44591">
    <property type="entry name" value="STRESS RESPONSE REGULATOR PROTEIN 1"/>
    <property type="match status" value="1"/>
</dbReference>
<evidence type="ECO:0000256" key="1">
    <source>
        <dbReference type="ARBA" id="ARBA00022553"/>
    </source>
</evidence>
<dbReference type="EMBL" id="JAAIVB010000039">
    <property type="protein sequence ID" value="NEX61890.1"/>
    <property type="molecule type" value="Genomic_DNA"/>
</dbReference>
<dbReference type="Proteomes" id="UP000482155">
    <property type="component" value="Unassembled WGS sequence"/>
</dbReference>
<dbReference type="SUPFAM" id="SSF52172">
    <property type="entry name" value="CheY-like"/>
    <property type="match status" value="1"/>
</dbReference>
<evidence type="ECO:0000259" key="3">
    <source>
        <dbReference type="PROSITE" id="PS50110"/>
    </source>
</evidence>
<gene>
    <name evidence="4" type="ORF">G3574_12440</name>
</gene>
<reference evidence="4 5" key="1">
    <citation type="submission" date="2020-02" db="EMBL/GenBank/DDBJ databases">
        <authorList>
            <person name="Kim M.K."/>
        </authorList>
    </citation>
    <scope>NUCLEOTIDE SEQUENCE [LARGE SCALE GENOMIC DNA]</scope>
    <source>
        <strain evidence="4 5">17J57-3</strain>
    </source>
</reference>
<dbReference type="InterPro" id="IPR011006">
    <property type="entry name" value="CheY-like_superfamily"/>
</dbReference>
<dbReference type="Gene3D" id="3.40.50.2300">
    <property type="match status" value="1"/>
</dbReference>
<keyword evidence="1 2" id="KW-0597">Phosphoprotein</keyword>
<accession>A0A6B3SM45</accession>
<proteinExistence type="predicted"/>
<dbReference type="RefSeq" id="WP_163963566.1">
    <property type="nucleotide sequence ID" value="NZ_JAAIVB010000039.1"/>
</dbReference>
<organism evidence="4 5">
    <name type="scientific">Noviherbaspirillum galbum</name>
    <dbReference type="NCBI Taxonomy" id="2709383"/>
    <lineage>
        <taxon>Bacteria</taxon>
        <taxon>Pseudomonadati</taxon>
        <taxon>Pseudomonadota</taxon>
        <taxon>Betaproteobacteria</taxon>
        <taxon>Burkholderiales</taxon>
        <taxon>Oxalobacteraceae</taxon>
        <taxon>Noviherbaspirillum</taxon>
    </lineage>
</organism>
<dbReference type="AlphaFoldDB" id="A0A6B3SM45"/>
<evidence type="ECO:0000313" key="4">
    <source>
        <dbReference type="EMBL" id="NEX61890.1"/>
    </source>
</evidence>
<name>A0A6B3SM45_9BURK</name>
<dbReference type="Pfam" id="PF00072">
    <property type="entry name" value="Response_reg"/>
    <property type="match status" value="1"/>
</dbReference>
<evidence type="ECO:0000313" key="5">
    <source>
        <dbReference type="Proteomes" id="UP000482155"/>
    </source>
</evidence>
<protein>
    <submittedName>
        <fullName evidence="4">Response regulator</fullName>
    </submittedName>
</protein>
<comment type="caution">
    <text evidence="4">The sequence shown here is derived from an EMBL/GenBank/DDBJ whole genome shotgun (WGS) entry which is preliminary data.</text>
</comment>
<dbReference type="PROSITE" id="PS50110">
    <property type="entry name" value="RESPONSE_REGULATORY"/>
    <property type="match status" value="1"/>
</dbReference>
<dbReference type="InterPro" id="IPR050595">
    <property type="entry name" value="Bact_response_regulator"/>
</dbReference>
<dbReference type="CDD" id="cd17580">
    <property type="entry name" value="REC_2_DhkD-like"/>
    <property type="match status" value="1"/>
</dbReference>
<feature type="modified residue" description="4-aspartylphosphate" evidence="2">
    <location>
        <position position="56"/>
    </location>
</feature>
<keyword evidence="5" id="KW-1185">Reference proteome</keyword>
<feature type="domain" description="Response regulatory" evidence="3">
    <location>
        <begin position="7"/>
        <end position="123"/>
    </location>
</feature>
<sequence>MTSKSKSILIVDDNVDAAESLGEFLKVSGHKVEVTFDGATAVQTAGKLRPDVVILDIGMPRMNGYEVARSLRSDAGLAHTILVAVTGYAQEKDRSRAQESGFDYHFAKPIDIPRLVDVLNRAG</sequence>
<evidence type="ECO:0000256" key="2">
    <source>
        <dbReference type="PROSITE-ProRule" id="PRU00169"/>
    </source>
</evidence>